<protein>
    <submittedName>
        <fullName evidence="2">ABC transporter substrate-binding protein</fullName>
    </submittedName>
</protein>
<dbReference type="Pfam" id="PF01497">
    <property type="entry name" value="Peripla_BP_2"/>
    <property type="match status" value="1"/>
</dbReference>
<dbReference type="PANTHER" id="PTHR30535">
    <property type="entry name" value="VITAMIN B12-BINDING PROTEIN"/>
    <property type="match status" value="1"/>
</dbReference>
<evidence type="ECO:0000313" key="2">
    <source>
        <dbReference type="EMBL" id="MFC6199719.1"/>
    </source>
</evidence>
<proteinExistence type="predicted"/>
<dbReference type="Proteomes" id="UP001596303">
    <property type="component" value="Unassembled WGS sequence"/>
</dbReference>
<dbReference type="PROSITE" id="PS50983">
    <property type="entry name" value="FE_B12_PBP"/>
    <property type="match status" value="1"/>
</dbReference>
<dbReference type="EMBL" id="JBHSSW010000066">
    <property type="protein sequence ID" value="MFC6199719.1"/>
    <property type="molecule type" value="Genomic_DNA"/>
</dbReference>
<keyword evidence="3" id="KW-1185">Reference proteome</keyword>
<dbReference type="RefSeq" id="WP_377381070.1">
    <property type="nucleotide sequence ID" value="NZ_JBHSSW010000066.1"/>
</dbReference>
<dbReference type="Gene3D" id="3.40.50.1980">
    <property type="entry name" value="Nitrogenase molybdenum iron protein domain"/>
    <property type="match status" value="2"/>
</dbReference>
<organism evidence="2 3">
    <name type="scientific">Ponticaulis profundi</name>
    <dbReference type="NCBI Taxonomy" id="2665222"/>
    <lineage>
        <taxon>Bacteria</taxon>
        <taxon>Pseudomonadati</taxon>
        <taxon>Pseudomonadota</taxon>
        <taxon>Alphaproteobacteria</taxon>
        <taxon>Hyphomonadales</taxon>
        <taxon>Hyphomonadaceae</taxon>
        <taxon>Ponticaulis</taxon>
    </lineage>
</organism>
<dbReference type="SUPFAM" id="SSF53807">
    <property type="entry name" value="Helical backbone' metal receptor"/>
    <property type="match status" value="1"/>
</dbReference>
<comment type="caution">
    <text evidence="2">The sequence shown here is derived from an EMBL/GenBank/DDBJ whole genome shotgun (WGS) entry which is preliminary data.</text>
</comment>
<accession>A0ABW1SE72</accession>
<evidence type="ECO:0000313" key="3">
    <source>
        <dbReference type="Proteomes" id="UP001596303"/>
    </source>
</evidence>
<reference evidence="3" key="1">
    <citation type="journal article" date="2019" name="Int. J. Syst. Evol. Microbiol.">
        <title>The Global Catalogue of Microorganisms (GCM) 10K type strain sequencing project: providing services to taxonomists for standard genome sequencing and annotation.</title>
        <authorList>
            <consortium name="The Broad Institute Genomics Platform"/>
            <consortium name="The Broad Institute Genome Sequencing Center for Infectious Disease"/>
            <person name="Wu L."/>
            <person name="Ma J."/>
        </authorList>
    </citation>
    <scope>NUCLEOTIDE SEQUENCE [LARGE SCALE GENOMIC DNA]</scope>
    <source>
        <strain evidence="3">CGMCC-1.15741</strain>
    </source>
</reference>
<dbReference type="InterPro" id="IPR002491">
    <property type="entry name" value="ABC_transptr_periplasmic_BD"/>
</dbReference>
<gene>
    <name evidence="2" type="ORF">ACFQDM_16690</name>
</gene>
<dbReference type="InterPro" id="IPR050902">
    <property type="entry name" value="ABC_Transporter_SBP"/>
</dbReference>
<dbReference type="PANTHER" id="PTHR30535:SF34">
    <property type="entry name" value="MOLYBDATE-BINDING PROTEIN MOLA"/>
    <property type="match status" value="1"/>
</dbReference>
<feature type="domain" description="Fe/B12 periplasmic-binding" evidence="1">
    <location>
        <begin position="2"/>
        <end position="245"/>
    </location>
</feature>
<evidence type="ECO:0000259" key="1">
    <source>
        <dbReference type="PROSITE" id="PS50983"/>
    </source>
</evidence>
<sequence length="245" mass="26607">MRVVSLDYCADQYVLKFVDRSRILAVSPDAESTFSYMRDSAEGLPSVRPLAEDVLILKPDLIVRSYGGGPNASTFFERAGIPVVELGWTPTLESVMDNIERVAGELGAAEKGREVTADMRSRLNALKASGAGQTAMYMTPAGVTTGPGSLVSELMTSAGYSNFEETSGWHAIPLEKLAFERPDVVAAAFFNEKRSHMNSWSATFHPVARDQLEHSNIISLRGEWTVCGGWFLLDAIEALAEGAEP</sequence>
<name>A0ABW1SE72_9PROT</name>